<dbReference type="Pfam" id="PF08421">
    <property type="entry name" value="Methyltransf_13"/>
    <property type="match status" value="1"/>
</dbReference>
<dbReference type="EMBL" id="MT144912">
    <property type="protein sequence ID" value="QJI01285.1"/>
    <property type="molecule type" value="Genomic_DNA"/>
</dbReference>
<proteinExistence type="predicted"/>
<reference evidence="3" key="1">
    <citation type="submission" date="2020-03" db="EMBL/GenBank/DDBJ databases">
        <title>The deep terrestrial virosphere.</title>
        <authorList>
            <person name="Holmfeldt K."/>
            <person name="Nilsson E."/>
            <person name="Simone D."/>
            <person name="Lopez-Fernandez M."/>
            <person name="Wu X."/>
            <person name="de Brujin I."/>
            <person name="Lundin D."/>
            <person name="Andersson A."/>
            <person name="Bertilsson S."/>
            <person name="Dopson M."/>
        </authorList>
    </citation>
    <scope>NUCLEOTIDE SEQUENCE</scope>
    <source>
        <strain evidence="3">TM448B02459</strain>
    </source>
</reference>
<dbReference type="PANTHER" id="PTHR43861">
    <property type="entry name" value="TRANS-ACONITATE 2-METHYLTRANSFERASE-RELATED"/>
    <property type="match status" value="1"/>
</dbReference>
<feature type="domain" description="C-methyltransferase" evidence="2">
    <location>
        <begin position="245"/>
        <end position="397"/>
    </location>
</feature>
<feature type="domain" description="Methyltransferase putative zinc binding" evidence="1">
    <location>
        <begin position="7"/>
        <end position="67"/>
    </location>
</feature>
<dbReference type="GO" id="GO:0032259">
    <property type="term" value="P:methylation"/>
    <property type="evidence" value="ECO:0007669"/>
    <property type="project" value="UniProtKB-KW"/>
</dbReference>
<keyword evidence="3" id="KW-0489">Methyltransferase</keyword>
<dbReference type="Gene3D" id="6.20.50.110">
    <property type="entry name" value="Methyltransferase, zinc-binding domain"/>
    <property type="match status" value="1"/>
</dbReference>
<evidence type="ECO:0000259" key="2">
    <source>
        <dbReference type="Pfam" id="PF08484"/>
    </source>
</evidence>
<accession>A0A6M3XTL1</accession>
<evidence type="ECO:0000313" key="3">
    <source>
        <dbReference type="EMBL" id="QJI01285.1"/>
    </source>
</evidence>
<protein>
    <submittedName>
        <fullName evidence="3">Putative methyltransferase</fullName>
    </submittedName>
</protein>
<dbReference type="Pfam" id="PF13489">
    <property type="entry name" value="Methyltransf_23"/>
    <property type="match status" value="1"/>
</dbReference>
<dbReference type="InterPro" id="IPR013691">
    <property type="entry name" value="MeTrfase_14"/>
</dbReference>
<dbReference type="InterPro" id="IPR013630">
    <property type="entry name" value="Methyltransf_Zn-bd_dom_put"/>
</dbReference>
<dbReference type="SUPFAM" id="SSF53335">
    <property type="entry name" value="S-adenosyl-L-methionine-dependent methyltransferases"/>
    <property type="match status" value="1"/>
</dbReference>
<dbReference type="InterPro" id="IPR038576">
    <property type="entry name" value="Methyltransf_Zn-bd_dom_put_sf"/>
</dbReference>
<gene>
    <name evidence="3" type="ORF">TM448B02459_0010</name>
</gene>
<dbReference type="Gene3D" id="3.40.50.150">
    <property type="entry name" value="Vaccinia Virus protein VP39"/>
    <property type="match status" value="1"/>
</dbReference>
<dbReference type="InterPro" id="IPR029063">
    <property type="entry name" value="SAM-dependent_MTases_sf"/>
</dbReference>
<dbReference type="Pfam" id="PF08484">
    <property type="entry name" value="Methyltransf_14"/>
    <property type="match status" value="1"/>
</dbReference>
<evidence type="ECO:0000259" key="1">
    <source>
        <dbReference type="Pfam" id="PF08421"/>
    </source>
</evidence>
<dbReference type="PANTHER" id="PTHR43861:SF5">
    <property type="entry name" value="BLL5978 PROTEIN"/>
    <property type="match status" value="1"/>
</dbReference>
<dbReference type="Gene3D" id="3.40.50.720">
    <property type="entry name" value="NAD(P)-binding Rossmann-like Domain"/>
    <property type="match status" value="1"/>
</dbReference>
<dbReference type="GO" id="GO:0008168">
    <property type="term" value="F:methyltransferase activity"/>
    <property type="evidence" value="ECO:0007669"/>
    <property type="project" value="UniProtKB-KW"/>
</dbReference>
<organism evidence="3">
    <name type="scientific">viral metagenome</name>
    <dbReference type="NCBI Taxonomy" id="1070528"/>
    <lineage>
        <taxon>unclassified sequences</taxon>
        <taxon>metagenomes</taxon>
        <taxon>organismal metagenomes</taxon>
    </lineage>
</organism>
<name>A0A6M3XTL1_9ZZZZ</name>
<sequence>MKHNSNCGICNGTDLVQVLDLGEMPLANAFITKAEFADEKKYPLRVYFCRTCKSVQLLDIIDPEIVFKKYEYLTSASKPLSDHFVKMGKDLCNDFNITAKDMVVEIGGNDGVLLDAIKDRCFVVNVEPARNPAQLSCEKGIKTIEEFFDSSLADDIWQLTGSAKLIVANNVMAHIENIRDTFKGVKIMLAEDGVFVFEVHWLGNLVGTGGFDQIYHEHIFYHSLTALKYLVESVGLHIFDVEKVPIHGQSLRVFVATDRQVRPTVQKLIFEERDLGLDREETFTAFQDKIFRNKKVLVEMCRMFRRERKSIVGYGAPAKGNTLLNYYQLPLDYIVDTTPGKQGLYTPGMHIEVSPPERLLKDTPDCILILAWNYADSILVKERDLIKQGVKFIIPVPEVRIV</sequence>
<dbReference type="AlphaFoldDB" id="A0A6M3XTL1"/>
<keyword evidence="3" id="KW-0808">Transferase</keyword>
<dbReference type="Gene3D" id="6.10.250.3100">
    <property type="match status" value="1"/>
</dbReference>